<dbReference type="GO" id="GO:0032259">
    <property type="term" value="P:methylation"/>
    <property type="evidence" value="ECO:0007669"/>
    <property type="project" value="UniProtKB-KW"/>
</dbReference>
<reference evidence="1" key="1">
    <citation type="submission" date="2020-01" db="EMBL/GenBank/DDBJ databases">
        <authorList>
            <person name="Rat A."/>
        </authorList>
    </citation>
    <scope>NUCLEOTIDE SEQUENCE</scope>
    <source>
        <strain evidence="1">LMG 28251</strain>
    </source>
</reference>
<dbReference type="InterPro" id="IPR029063">
    <property type="entry name" value="SAM-dependent_MTases_sf"/>
</dbReference>
<dbReference type="Gene3D" id="3.40.50.150">
    <property type="entry name" value="Vaccinia Virus protein VP39"/>
    <property type="match status" value="1"/>
</dbReference>
<name>A0AAF1K653_9PROT</name>
<dbReference type="GO" id="GO:0008757">
    <property type="term" value="F:S-adenosylmethionine-dependent methyltransferase activity"/>
    <property type="evidence" value="ECO:0007669"/>
    <property type="project" value="InterPro"/>
</dbReference>
<dbReference type="RefSeq" id="WP_211875698.1">
    <property type="nucleotide sequence ID" value="NZ_JAAEDH010000022.1"/>
</dbReference>
<organism evidence="1 2">
    <name type="scientific">Plastoroseomonas arctica</name>
    <dbReference type="NCBI Taxonomy" id="1509237"/>
    <lineage>
        <taxon>Bacteria</taxon>
        <taxon>Pseudomonadati</taxon>
        <taxon>Pseudomonadota</taxon>
        <taxon>Alphaproteobacteria</taxon>
        <taxon>Acetobacterales</taxon>
        <taxon>Acetobacteraceae</taxon>
        <taxon>Plastoroseomonas</taxon>
    </lineage>
</organism>
<dbReference type="Pfam" id="PF05401">
    <property type="entry name" value="NodS"/>
    <property type="match status" value="1"/>
</dbReference>
<comment type="caution">
    <text evidence="1">The sequence shown here is derived from an EMBL/GenBank/DDBJ whole genome shotgun (WGS) entry which is preliminary data.</text>
</comment>
<sequence length="193" mass="21369">MTMSPSTPADHFERLYAEKGDPWDLATSEYEVQKYAATIAALGGRRFTNAIEIGCSIGTLTARLAPLCDALLGVDYVEAPLNEARQRCAALPQVRFRRMSIPDEWPEGAFDLMMVSEVLYFMSADDHAALARRCDQAATTSATILMVNWLGPNDGVMPGEVAARTFMEALGEGWVWENAATNTQYRIDLGRRR</sequence>
<dbReference type="EMBL" id="JAAEDH010000022">
    <property type="protein sequence ID" value="MBR0656829.1"/>
    <property type="molecule type" value="Genomic_DNA"/>
</dbReference>
<dbReference type="GO" id="GO:0009312">
    <property type="term" value="P:oligosaccharide biosynthetic process"/>
    <property type="evidence" value="ECO:0007669"/>
    <property type="project" value="InterPro"/>
</dbReference>
<gene>
    <name evidence="1" type="ORF">GXW79_17245</name>
</gene>
<accession>A0AAF1K653</accession>
<dbReference type="InterPro" id="IPR008715">
    <property type="entry name" value="SAM-MeTfrase_NodS-like"/>
</dbReference>
<keyword evidence="1" id="KW-0489">Methyltransferase</keyword>
<keyword evidence="2" id="KW-1185">Reference proteome</keyword>
<protein>
    <submittedName>
        <fullName evidence="1">Methyltransferase domain-containing protein</fullName>
    </submittedName>
</protein>
<evidence type="ECO:0000313" key="1">
    <source>
        <dbReference type="EMBL" id="MBR0656829.1"/>
    </source>
</evidence>
<reference evidence="1" key="2">
    <citation type="journal article" date="2021" name="Syst. Appl. Microbiol.">
        <title>Roseomonas hellenica sp. nov., isolated from roots of wild-growing Alkanna tinctoria.</title>
        <authorList>
            <person name="Rat A."/>
            <person name="Naranjo H.D."/>
            <person name="Lebbe L."/>
            <person name="Cnockaert M."/>
            <person name="Krigas N."/>
            <person name="Grigoriadou K."/>
            <person name="Maloupa E."/>
            <person name="Willems A."/>
        </authorList>
    </citation>
    <scope>NUCLEOTIDE SEQUENCE</scope>
    <source>
        <strain evidence="1">LMG 28251</strain>
    </source>
</reference>
<proteinExistence type="predicted"/>
<dbReference type="Proteomes" id="UP001196068">
    <property type="component" value="Unassembled WGS sequence"/>
</dbReference>
<evidence type="ECO:0000313" key="2">
    <source>
        <dbReference type="Proteomes" id="UP001196068"/>
    </source>
</evidence>
<dbReference type="CDD" id="cd02440">
    <property type="entry name" value="AdoMet_MTases"/>
    <property type="match status" value="1"/>
</dbReference>
<keyword evidence="1" id="KW-0808">Transferase</keyword>
<dbReference type="AlphaFoldDB" id="A0AAF1K653"/>
<dbReference type="SUPFAM" id="SSF53335">
    <property type="entry name" value="S-adenosyl-L-methionine-dependent methyltransferases"/>
    <property type="match status" value="1"/>
</dbReference>